<proteinExistence type="predicted"/>
<accession>A0A2K1YTC5</accession>
<gene>
    <name evidence="1" type="ORF">POPTR_010G130500</name>
</gene>
<dbReference type="Proteomes" id="UP000006729">
    <property type="component" value="Chromosome 10"/>
</dbReference>
<reference evidence="1 2" key="1">
    <citation type="journal article" date="2006" name="Science">
        <title>The genome of black cottonwood, Populus trichocarpa (Torr. &amp; Gray).</title>
        <authorList>
            <person name="Tuskan G.A."/>
            <person name="Difazio S."/>
            <person name="Jansson S."/>
            <person name="Bohlmann J."/>
            <person name="Grigoriev I."/>
            <person name="Hellsten U."/>
            <person name="Putnam N."/>
            <person name="Ralph S."/>
            <person name="Rombauts S."/>
            <person name="Salamov A."/>
            <person name="Schein J."/>
            <person name="Sterck L."/>
            <person name="Aerts A."/>
            <person name="Bhalerao R.R."/>
            <person name="Bhalerao R.P."/>
            <person name="Blaudez D."/>
            <person name="Boerjan W."/>
            <person name="Brun A."/>
            <person name="Brunner A."/>
            <person name="Busov V."/>
            <person name="Campbell M."/>
            <person name="Carlson J."/>
            <person name="Chalot M."/>
            <person name="Chapman J."/>
            <person name="Chen G.L."/>
            <person name="Cooper D."/>
            <person name="Coutinho P.M."/>
            <person name="Couturier J."/>
            <person name="Covert S."/>
            <person name="Cronk Q."/>
            <person name="Cunningham R."/>
            <person name="Davis J."/>
            <person name="Degroeve S."/>
            <person name="Dejardin A."/>
            <person name="Depamphilis C."/>
            <person name="Detter J."/>
            <person name="Dirks B."/>
            <person name="Dubchak I."/>
            <person name="Duplessis S."/>
            <person name="Ehlting J."/>
            <person name="Ellis B."/>
            <person name="Gendler K."/>
            <person name="Goodstein D."/>
            <person name="Gribskov M."/>
            <person name="Grimwood J."/>
            <person name="Groover A."/>
            <person name="Gunter L."/>
            <person name="Hamberger B."/>
            <person name="Heinze B."/>
            <person name="Helariutta Y."/>
            <person name="Henrissat B."/>
            <person name="Holligan D."/>
            <person name="Holt R."/>
            <person name="Huang W."/>
            <person name="Islam-Faridi N."/>
            <person name="Jones S."/>
            <person name="Jones-Rhoades M."/>
            <person name="Jorgensen R."/>
            <person name="Joshi C."/>
            <person name="Kangasjarvi J."/>
            <person name="Karlsson J."/>
            <person name="Kelleher C."/>
            <person name="Kirkpatrick R."/>
            <person name="Kirst M."/>
            <person name="Kohler A."/>
            <person name="Kalluri U."/>
            <person name="Larimer F."/>
            <person name="Leebens-Mack J."/>
            <person name="Leple J.C."/>
            <person name="Locascio P."/>
            <person name="Lou Y."/>
            <person name="Lucas S."/>
            <person name="Martin F."/>
            <person name="Montanini B."/>
            <person name="Napoli C."/>
            <person name="Nelson D.R."/>
            <person name="Nelson C."/>
            <person name="Nieminen K."/>
            <person name="Nilsson O."/>
            <person name="Pereda V."/>
            <person name="Peter G."/>
            <person name="Philippe R."/>
            <person name="Pilate G."/>
            <person name="Poliakov A."/>
            <person name="Razumovskaya J."/>
            <person name="Richardson P."/>
            <person name="Rinaldi C."/>
            <person name="Ritland K."/>
            <person name="Rouze P."/>
            <person name="Ryaboy D."/>
            <person name="Schmutz J."/>
            <person name="Schrader J."/>
            <person name="Segerman B."/>
            <person name="Shin H."/>
            <person name="Siddiqui A."/>
            <person name="Sterky F."/>
            <person name="Terry A."/>
            <person name="Tsai C.J."/>
            <person name="Uberbacher E."/>
            <person name="Unneberg P."/>
            <person name="Vahala J."/>
            <person name="Wall K."/>
            <person name="Wessler S."/>
            <person name="Yang G."/>
            <person name="Yin T."/>
            <person name="Douglas C."/>
            <person name="Marra M."/>
            <person name="Sandberg G."/>
            <person name="Van de Peer Y."/>
            <person name="Rokhsar D."/>
        </authorList>
    </citation>
    <scope>NUCLEOTIDE SEQUENCE [LARGE SCALE GENOMIC DNA]</scope>
    <source>
        <strain evidence="2">cv. Nisqually</strain>
    </source>
</reference>
<protein>
    <submittedName>
        <fullName evidence="1">Uncharacterized protein</fullName>
    </submittedName>
</protein>
<evidence type="ECO:0000313" key="1">
    <source>
        <dbReference type="EMBL" id="PNT16281.1"/>
    </source>
</evidence>
<organism evidence="1 2">
    <name type="scientific">Populus trichocarpa</name>
    <name type="common">Western balsam poplar</name>
    <name type="synonym">Populus balsamifera subsp. trichocarpa</name>
    <dbReference type="NCBI Taxonomy" id="3694"/>
    <lineage>
        <taxon>Eukaryota</taxon>
        <taxon>Viridiplantae</taxon>
        <taxon>Streptophyta</taxon>
        <taxon>Embryophyta</taxon>
        <taxon>Tracheophyta</taxon>
        <taxon>Spermatophyta</taxon>
        <taxon>Magnoliopsida</taxon>
        <taxon>eudicotyledons</taxon>
        <taxon>Gunneridae</taxon>
        <taxon>Pentapetalae</taxon>
        <taxon>rosids</taxon>
        <taxon>fabids</taxon>
        <taxon>Malpighiales</taxon>
        <taxon>Salicaceae</taxon>
        <taxon>Saliceae</taxon>
        <taxon>Populus</taxon>
    </lineage>
</organism>
<dbReference type="InParanoid" id="A0A2K1YTC5"/>
<keyword evidence="2" id="KW-1185">Reference proteome</keyword>
<dbReference type="AlphaFoldDB" id="A0A2K1YTC5"/>
<sequence>MTFLQLACVLCSRLSRPMKQWKRSHLVWVLAWESWRVTCQWKAFILAVIGIQLEITNYYIDNSKIYQRIVFLT</sequence>
<name>A0A2K1YTC5_POPTR</name>
<evidence type="ECO:0000313" key="2">
    <source>
        <dbReference type="Proteomes" id="UP000006729"/>
    </source>
</evidence>
<dbReference type="EMBL" id="CM009299">
    <property type="protein sequence ID" value="PNT16281.1"/>
    <property type="molecule type" value="Genomic_DNA"/>
</dbReference>